<evidence type="ECO:0000313" key="7">
    <source>
        <dbReference type="Proteomes" id="UP000573001"/>
    </source>
</evidence>
<dbReference type="Pfam" id="PF13377">
    <property type="entry name" value="Peripla_BP_3"/>
    <property type="match status" value="1"/>
</dbReference>
<evidence type="ECO:0000313" key="8">
    <source>
        <dbReference type="Proteomes" id="UP000590225"/>
    </source>
</evidence>
<sequence length="346" mass="36528">MPKAVTLSDVAREAGVDLSTASRVLRGTGRVSATTRQRILDAADRLDFRPNAQAQFLATGISKTVGVLTINGYGTFTLPVLAGLTSTLGQQDVATLLYDVREDPEILQESVKKFRARQIDGLLVLGDGLQAPLHSVTANLQVPVVYAFATSDSPDDSCFMPDGEMAGRIAAEHLLALGRRRIATVTAADDIAAADRTRGLVETIRSAGGSLALDQPLERDWTRLWGAEAAERIADRIDEVDAVFCGNDQIALGILGVLRARGIRVPEDVALVGYDNWEGMVGQGNNLLTTVDPRLSEIGAAAARALVHAIDGSAAPGAHHEPCELVTGESTLGVGAAGPRDATTYR</sequence>
<dbReference type="SMART" id="SM00354">
    <property type="entry name" value="HTH_LACI"/>
    <property type="match status" value="1"/>
</dbReference>
<dbReference type="InterPro" id="IPR010982">
    <property type="entry name" value="Lambda_DNA-bd_dom_sf"/>
</dbReference>
<dbReference type="Gene3D" id="3.40.50.2300">
    <property type="match status" value="2"/>
</dbReference>
<dbReference type="RefSeq" id="WP_175352484.1">
    <property type="nucleotide sequence ID" value="NZ_BAAAWQ010000001.1"/>
</dbReference>
<dbReference type="GO" id="GO:0000976">
    <property type="term" value="F:transcription cis-regulatory region binding"/>
    <property type="evidence" value="ECO:0007669"/>
    <property type="project" value="TreeGrafter"/>
</dbReference>
<dbReference type="EMBL" id="JACGXP010000001">
    <property type="protein sequence ID" value="MBA8989476.1"/>
    <property type="molecule type" value="Genomic_DNA"/>
</dbReference>
<reference evidence="5 8" key="2">
    <citation type="submission" date="2020-07" db="EMBL/GenBank/DDBJ databases">
        <title>Above-ground endophytic microbial communities from plants in different locations in the United States.</title>
        <authorList>
            <person name="Frank C."/>
        </authorList>
    </citation>
    <scope>NUCLEOTIDE SEQUENCE [LARGE SCALE GENOMIC DNA]</scope>
    <source>
        <strain evidence="5 8">WPL5_2</strain>
    </source>
</reference>
<dbReference type="InterPro" id="IPR028082">
    <property type="entry name" value="Peripla_BP_I"/>
</dbReference>
<gene>
    <name evidence="5" type="ORF">FHW23_000708</name>
    <name evidence="6" type="ORF">HP507_14445</name>
</gene>
<dbReference type="InterPro" id="IPR000843">
    <property type="entry name" value="HTH_LacI"/>
</dbReference>
<dbReference type="Proteomes" id="UP000590225">
    <property type="component" value="Unassembled WGS sequence"/>
</dbReference>
<accession>A0AAW3T3M5</accession>
<keyword evidence="2 6" id="KW-0238">DNA-binding</keyword>
<dbReference type="PANTHER" id="PTHR30146:SF109">
    <property type="entry name" value="HTH-TYPE TRANSCRIPTIONAL REGULATOR GALS"/>
    <property type="match status" value="1"/>
</dbReference>
<reference evidence="6 7" key="1">
    <citation type="submission" date="2020-05" db="EMBL/GenBank/DDBJ databases">
        <title>Genome Sequencing of Type Strains.</title>
        <authorList>
            <person name="Lemaire J.F."/>
            <person name="Inderbitzin P."/>
            <person name="Gregorio O.A."/>
            <person name="Collins S.B."/>
            <person name="Wespe N."/>
            <person name="Knight-Connoni V."/>
        </authorList>
    </citation>
    <scope>NUCLEOTIDE SEQUENCE [LARGE SCALE GENOMIC DNA]</scope>
    <source>
        <strain evidence="6 7">ATCC 19096</strain>
    </source>
</reference>
<proteinExistence type="predicted"/>
<dbReference type="GO" id="GO:0003700">
    <property type="term" value="F:DNA-binding transcription factor activity"/>
    <property type="evidence" value="ECO:0007669"/>
    <property type="project" value="TreeGrafter"/>
</dbReference>
<evidence type="ECO:0000259" key="4">
    <source>
        <dbReference type="PROSITE" id="PS50932"/>
    </source>
</evidence>
<dbReference type="EMBL" id="JABMCE010000084">
    <property type="protein sequence ID" value="NUU15031.1"/>
    <property type="molecule type" value="Genomic_DNA"/>
</dbReference>
<dbReference type="Gene3D" id="1.10.260.40">
    <property type="entry name" value="lambda repressor-like DNA-binding domains"/>
    <property type="match status" value="1"/>
</dbReference>
<dbReference type="Proteomes" id="UP000573001">
    <property type="component" value="Unassembled WGS sequence"/>
</dbReference>
<dbReference type="Pfam" id="PF00356">
    <property type="entry name" value="LacI"/>
    <property type="match status" value="1"/>
</dbReference>
<feature type="domain" description="HTH lacI-type" evidence="4">
    <location>
        <begin position="5"/>
        <end position="59"/>
    </location>
</feature>
<dbReference type="InterPro" id="IPR046335">
    <property type="entry name" value="LacI/GalR-like_sensor"/>
</dbReference>
<dbReference type="SUPFAM" id="SSF53822">
    <property type="entry name" value="Periplasmic binding protein-like I"/>
    <property type="match status" value="1"/>
</dbReference>
<evidence type="ECO:0000313" key="5">
    <source>
        <dbReference type="EMBL" id="MBA8989476.1"/>
    </source>
</evidence>
<keyword evidence="3" id="KW-0804">Transcription</keyword>
<evidence type="ECO:0000256" key="1">
    <source>
        <dbReference type="ARBA" id="ARBA00023015"/>
    </source>
</evidence>
<name>A0AAW3T3M5_9MICO</name>
<dbReference type="SUPFAM" id="SSF47413">
    <property type="entry name" value="lambda repressor-like DNA-binding domains"/>
    <property type="match status" value="1"/>
</dbReference>
<evidence type="ECO:0000256" key="3">
    <source>
        <dbReference type="ARBA" id="ARBA00023163"/>
    </source>
</evidence>
<organism evidence="5 8">
    <name type="scientific">Curtobacterium pusillum</name>
    <dbReference type="NCBI Taxonomy" id="69373"/>
    <lineage>
        <taxon>Bacteria</taxon>
        <taxon>Bacillati</taxon>
        <taxon>Actinomycetota</taxon>
        <taxon>Actinomycetes</taxon>
        <taxon>Micrococcales</taxon>
        <taxon>Microbacteriaceae</taxon>
        <taxon>Curtobacterium</taxon>
    </lineage>
</organism>
<protein>
    <submittedName>
        <fullName evidence="6">LacI family DNA-binding transcriptional regulator</fullName>
    </submittedName>
    <submittedName>
        <fullName evidence="5">LacI family transcriptional regulator</fullName>
    </submittedName>
</protein>
<dbReference type="AlphaFoldDB" id="A0AAW3T3M5"/>
<comment type="caution">
    <text evidence="5">The sequence shown here is derived from an EMBL/GenBank/DDBJ whole genome shotgun (WGS) entry which is preliminary data.</text>
</comment>
<dbReference type="PANTHER" id="PTHR30146">
    <property type="entry name" value="LACI-RELATED TRANSCRIPTIONAL REPRESSOR"/>
    <property type="match status" value="1"/>
</dbReference>
<keyword evidence="7" id="KW-1185">Reference proteome</keyword>
<evidence type="ECO:0000256" key="2">
    <source>
        <dbReference type="ARBA" id="ARBA00023125"/>
    </source>
</evidence>
<dbReference type="CDD" id="cd01392">
    <property type="entry name" value="HTH_LacI"/>
    <property type="match status" value="1"/>
</dbReference>
<keyword evidence="1" id="KW-0805">Transcription regulation</keyword>
<evidence type="ECO:0000313" key="6">
    <source>
        <dbReference type="EMBL" id="NUU15031.1"/>
    </source>
</evidence>
<dbReference type="PROSITE" id="PS50932">
    <property type="entry name" value="HTH_LACI_2"/>
    <property type="match status" value="1"/>
</dbReference>